<feature type="compositionally biased region" description="Basic and acidic residues" evidence="1">
    <location>
        <begin position="55"/>
        <end position="68"/>
    </location>
</feature>
<dbReference type="AlphaFoldDB" id="A0A0E9RR27"/>
<sequence length="68" mass="7691">MASFSPSRSQSEMSRLFPGHRSLHRHFCNIVEKFISEPISSSQLPRGGTPTGSKNEARLPDRRGYLIF</sequence>
<evidence type="ECO:0000313" key="2">
    <source>
        <dbReference type="EMBL" id="JAH31604.1"/>
    </source>
</evidence>
<proteinExistence type="predicted"/>
<reference evidence="2" key="2">
    <citation type="journal article" date="2015" name="Fish Shellfish Immunol.">
        <title>Early steps in the European eel (Anguilla anguilla)-Vibrio vulnificus interaction in the gills: Role of the RtxA13 toxin.</title>
        <authorList>
            <person name="Callol A."/>
            <person name="Pajuelo D."/>
            <person name="Ebbesson L."/>
            <person name="Teles M."/>
            <person name="MacKenzie S."/>
            <person name="Amaro C."/>
        </authorList>
    </citation>
    <scope>NUCLEOTIDE SEQUENCE</scope>
</reference>
<organism evidence="2">
    <name type="scientific">Anguilla anguilla</name>
    <name type="common">European freshwater eel</name>
    <name type="synonym">Muraena anguilla</name>
    <dbReference type="NCBI Taxonomy" id="7936"/>
    <lineage>
        <taxon>Eukaryota</taxon>
        <taxon>Metazoa</taxon>
        <taxon>Chordata</taxon>
        <taxon>Craniata</taxon>
        <taxon>Vertebrata</taxon>
        <taxon>Euteleostomi</taxon>
        <taxon>Actinopterygii</taxon>
        <taxon>Neopterygii</taxon>
        <taxon>Teleostei</taxon>
        <taxon>Anguilliformes</taxon>
        <taxon>Anguillidae</taxon>
        <taxon>Anguilla</taxon>
    </lineage>
</organism>
<dbReference type="EMBL" id="GBXM01076973">
    <property type="protein sequence ID" value="JAH31604.1"/>
    <property type="molecule type" value="Transcribed_RNA"/>
</dbReference>
<name>A0A0E9RR27_ANGAN</name>
<reference evidence="2" key="1">
    <citation type="submission" date="2014-11" db="EMBL/GenBank/DDBJ databases">
        <authorList>
            <person name="Amaro Gonzalez C."/>
        </authorList>
    </citation>
    <scope>NUCLEOTIDE SEQUENCE</scope>
</reference>
<protein>
    <submittedName>
        <fullName evidence="2">Uncharacterized protein</fullName>
    </submittedName>
</protein>
<accession>A0A0E9RR27</accession>
<feature type="region of interest" description="Disordered" evidence="1">
    <location>
        <begin position="39"/>
        <end position="68"/>
    </location>
</feature>
<evidence type="ECO:0000256" key="1">
    <source>
        <dbReference type="SAM" id="MobiDB-lite"/>
    </source>
</evidence>